<name>A0A8S4N0G6_OWEFU</name>
<dbReference type="InterPro" id="IPR005302">
    <property type="entry name" value="MoCF_Sase_C"/>
</dbReference>
<dbReference type="InterPro" id="IPR015424">
    <property type="entry name" value="PyrdxlP-dep_Trfase"/>
</dbReference>
<dbReference type="Gene3D" id="3.40.640.10">
    <property type="entry name" value="Type I PLP-dependent aspartate aminotransferase-like (Major domain)"/>
    <property type="match status" value="1"/>
</dbReference>
<keyword evidence="3" id="KW-0501">Molybdenum cofactor biosynthesis</keyword>
<dbReference type="InterPro" id="IPR028886">
    <property type="entry name" value="MoCo_sulfurase"/>
</dbReference>
<proteinExistence type="inferred from homology"/>
<dbReference type="GO" id="GO:0006777">
    <property type="term" value="P:Mo-molybdopterin cofactor biosynthetic process"/>
    <property type="evidence" value="ECO:0007669"/>
    <property type="project" value="UniProtKB-KW"/>
</dbReference>
<evidence type="ECO:0000259" key="5">
    <source>
        <dbReference type="PROSITE" id="PS51340"/>
    </source>
</evidence>
<protein>
    <recommendedName>
        <fullName evidence="5">MOSC domain-containing protein</fullName>
    </recommendedName>
</protein>
<dbReference type="SUPFAM" id="SSF141673">
    <property type="entry name" value="MOSC N-terminal domain-like"/>
    <property type="match status" value="1"/>
</dbReference>
<dbReference type="GO" id="GO:0030170">
    <property type="term" value="F:pyridoxal phosphate binding"/>
    <property type="evidence" value="ECO:0007669"/>
    <property type="project" value="InterPro"/>
</dbReference>
<dbReference type="GO" id="GO:0008265">
    <property type="term" value="F:molybdenum cofactor sulfurtransferase activity"/>
    <property type="evidence" value="ECO:0007669"/>
    <property type="project" value="InterPro"/>
</dbReference>
<dbReference type="GO" id="GO:0030151">
    <property type="term" value="F:molybdenum ion binding"/>
    <property type="evidence" value="ECO:0007669"/>
    <property type="project" value="InterPro"/>
</dbReference>
<dbReference type="InterPro" id="IPR015421">
    <property type="entry name" value="PyrdxlP-dep_Trfase_major"/>
</dbReference>
<feature type="non-terminal residue" evidence="6">
    <location>
        <position position="951"/>
    </location>
</feature>
<sequence length="951" mass="105261">KMEETLLENNLQKESSFSAEDELIDRIKRAEYPRSLDLTYLDHSGATLYSKSHIEKHHQDLLQNVYGNPHSSNPSSKLTSDTIDQIRYRILQYLRTNDKEYSVIFTSGCTAALKLVAESFQYSQKTGQAEEVTKSTQVKLTQEHGVAKSTHDYGQNDTTNDTSISHVDSNSAFKSEDRDKECNAFKYGVFSCIDTSHTSVVGMRELAIHNGASFVCLSESSIQSNLNQTMKGNMGPKSIGDNTTAKYGNNLFVYPAQCNFSGRKYPLSWIKDIQDGRLGAVSSGKWYCLLDAASFLTTSTLDLSEHKPDFVTLSFYKIFGFPTGIGALLVKNASEHVLQRRYFGGGTVNVALTDQRFHNMRKNISDRFEDGTVSFLDIIALRHGFDTLNMFTGSTNVPKHTFHLAWYTYTVLSNLRHSNQCPVARLYCDTEYRDVTTQGPIVNFNLLRPNGEYIGFAEVDKLAQLYDIHLRTGCFCNTGACQKHLALSDQTIKDNFQAGHVCGDDRDIVNGLPTGSIRVSFGYMSTLKDAQTLIKFIVECFVDGHGDIAQLTALNTNQCPCHNSPNHDHNLNQNLSSKHALDWDYAIGSNHTPSPHDDLGPESTKAAADQSNSCGDNAVTLAVKTNSCDDSTNDITVTVEANSCNDNDVTLTDIKQGHMQTPNVALPEVPKEIGTVHQISVYPVKSCAAFQVASWNICSTGLVYDRQWMVVNASGACISQKREARLSLIKPTIDLERGLLSLNYKDMTSIDVTLQYHGNTTTDASLCHSKVCGDRVSGVDCGDEVASWLSRVLNQDGCRLIRQSQSESRVCKLRPDDSGSKMSLANESQYLLINLSSCRELQNEVARMGNCIIDLDNLVERFRANIIVDSPTGYVEDTWTHVTLGTHSFKSMGQCSRCQMVCVDQSSAERSREPLKTLAVTRGKKIPFGIHLSNSSDTTGVLSVGDTITHQ</sequence>
<dbReference type="HAMAP" id="MF_03050">
    <property type="entry name" value="MOCOS"/>
    <property type="match status" value="1"/>
</dbReference>
<evidence type="ECO:0000256" key="2">
    <source>
        <dbReference type="ARBA" id="ARBA00022898"/>
    </source>
</evidence>
<dbReference type="Pfam" id="PF00266">
    <property type="entry name" value="Aminotran_5"/>
    <property type="match status" value="2"/>
</dbReference>
<dbReference type="PANTHER" id="PTHR14237:SF80">
    <property type="entry name" value="MOLYBDENUM COFACTOR SULFURASE"/>
    <property type="match status" value="1"/>
</dbReference>
<evidence type="ECO:0000256" key="1">
    <source>
        <dbReference type="ARBA" id="ARBA00022679"/>
    </source>
</evidence>
<dbReference type="Gene3D" id="3.90.1150.10">
    <property type="entry name" value="Aspartate Aminotransferase, domain 1"/>
    <property type="match status" value="1"/>
</dbReference>
<keyword evidence="7" id="KW-1185">Reference proteome</keyword>
<dbReference type="Pfam" id="PF03476">
    <property type="entry name" value="MOSC_N"/>
    <property type="match status" value="1"/>
</dbReference>
<dbReference type="Pfam" id="PF03473">
    <property type="entry name" value="MOSC"/>
    <property type="match status" value="1"/>
</dbReference>
<dbReference type="PANTHER" id="PTHR14237">
    <property type="entry name" value="MOLYBDOPTERIN COFACTOR SULFURASE MOSC"/>
    <property type="match status" value="1"/>
</dbReference>
<dbReference type="InterPro" id="IPR015422">
    <property type="entry name" value="PyrdxlP-dep_Trfase_small"/>
</dbReference>
<keyword evidence="2" id="KW-0663">Pyridoxal phosphate</keyword>
<dbReference type="EMBL" id="CAIIXF020000001">
    <property type="protein sequence ID" value="CAH1774686.1"/>
    <property type="molecule type" value="Genomic_DNA"/>
</dbReference>
<dbReference type="AlphaFoldDB" id="A0A8S4N0G6"/>
<feature type="region of interest" description="Disordered" evidence="4">
    <location>
        <begin position="586"/>
        <end position="611"/>
    </location>
</feature>
<evidence type="ECO:0000256" key="3">
    <source>
        <dbReference type="ARBA" id="ARBA00023150"/>
    </source>
</evidence>
<reference evidence="6" key="1">
    <citation type="submission" date="2022-03" db="EMBL/GenBank/DDBJ databases">
        <authorList>
            <person name="Martin C."/>
        </authorList>
    </citation>
    <scope>NUCLEOTIDE SEQUENCE</scope>
</reference>
<dbReference type="OrthoDB" id="420046at2759"/>
<dbReference type="InterPro" id="IPR000192">
    <property type="entry name" value="Aminotrans_V_dom"/>
</dbReference>
<evidence type="ECO:0000313" key="6">
    <source>
        <dbReference type="EMBL" id="CAH1774686.1"/>
    </source>
</evidence>
<accession>A0A8S4N0G6</accession>
<comment type="caution">
    <text evidence="6">The sequence shown here is derived from an EMBL/GenBank/DDBJ whole genome shotgun (WGS) entry which is preliminary data.</text>
</comment>
<dbReference type="PROSITE" id="PS51340">
    <property type="entry name" value="MOSC"/>
    <property type="match status" value="1"/>
</dbReference>
<keyword evidence="1" id="KW-0808">Transferase</keyword>
<evidence type="ECO:0000256" key="4">
    <source>
        <dbReference type="SAM" id="MobiDB-lite"/>
    </source>
</evidence>
<evidence type="ECO:0000313" key="7">
    <source>
        <dbReference type="Proteomes" id="UP000749559"/>
    </source>
</evidence>
<gene>
    <name evidence="6" type="ORF">OFUS_LOCUS2096</name>
</gene>
<organism evidence="6 7">
    <name type="scientific">Owenia fusiformis</name>
    <name type="common">Polychaete worm</name>
    <dbReference type="NCBI Taxonomy" id="6347"/>
    <lineage>
        <taxon>Eukaryota</taxon>
        <taxon>Metazoa</taxon>
        <taxon>Spiralia</taxon>
        <taxon>Lophotrochozoa</taxon>
        <taxon>Annelida</taxon>
        <taxon>Polychaeta</taxon>
        <taxon>Sedentaria</taxon>
        <taxon>Canalipalpata</taxon>
        <taxon>Sabellida</taxon>
        <taxon>Oweniida</taxon>
        <taxon>Oweniidae</taxon>
        <taxon>Owenia</taxon>
    </lineage>
</organism>
<feature type="domain" description="MOSC" evidence="5">
    <location>
        <begin position="798"/>
        <end position="951"/>
    </location>
</feature>
<dbReference type="InterPro" id="IPR005303">
    <property type="entry name" value="MOCOS_middle"/>
</dbReference>
<dbReference type="SUPFAM" id="SSF53383">
    <property type="entry name" value="PLP-dependent transferases"/>
    <property type="match status" value="2"/>
</dbReference>
<dbReference type="Proteomes" id="UP000749559">
    <property type="component" value="Unassembled WGS sequence"/>
</dbReference>